<name>A0A1U9QWG4_STRNV</name>
<dbReference type="PANTHER" id="PTHR35149:SF2">
    <property type="entry name" value="DUF262 DOMAIN-CONTAINING PROTEIN"/>
    <property type="match status" value="1"/>
</dbReference>
<evidence type="ECO:0000259" key="4">
    <source>
        <dbReference type="Pfam" id="PF18755"/>
    </source>
</evidence>
<dbReference type="PANTHER" id="PTHR35149">
    <property type="entry name" value="SLL5132 PROTEIN"/>
    <property type="match status" value="1"/>
</dbReference>
<evidence type="ECO:0000256" key="1">
    <source>
        <dbReference type="SAM" id="MobiDB-lite"/>
    </source>
</evidence>
<feature type="region of interest" description="Disordered" evidence="1">
    <location>
        <begin position="729"/>
        <end position="753"/>
    </location>
</feature>
<dbReference type="Pfam" id="PF18755">
    <property type="entry name" value="RAMA"/>
    <property type="match status" value="1"/>
</dbReference>
<evidence type="ECO:0000313" key="6">
    <source>
        <dbReference type="Proteomes" id="UP000189677"/>
    </source>
</evidence>
<feature type="domain" description="GmrSD restriction endonucleases C-terminal" evidence="3">
    <location>
        <begin position="445"/>
        <end position="556"/>
    </location>
</feature>
<proteinExistence type="predicted"/>
<organism evidence="5 6">
    <name type="scientific">Streptomyces niveus</name>
    <name type="common">Streptomyces spheroides</name>
    <dbReference type="NCBI Taxonomy" id="193462"/>
    <lineage>
        <taxon>Bacteria</taxon>
        <taxon>Bacillati</taxon>
        <taxon>Actinomycetota</taxon>
        <taxon>Actinomycetes</taxon>
        <taxon>Kitasatosporales</taxon>
        <taxon>Streptomycetaceae</taxon>
        <taxon>Streptomyces</taxon>
    </lineage>
</organism>
<evidence type="ECO:0000259" key="3">
    <source>
        <dbReference type="Pfam" id="PF07510"/>
    </source>
</evidence>
<dbReference type="Pfam" id="PF07510">
    <property type="entry name" value="GmrSD_C"/>
    <property type="match status" value="1"/>
</dbReference>
<dbReference type="Proteomes" id="UP000189677">
    <property type="component" value="Chromosome"/>
</dbReference>
<evidence type="ECO:0008006" key="7">
    <source>
        <dbReference type="Google" id="ProtNLM"/>
    </source>
</evidence>
<dbReference type="AlphaFoldDB" id="A0A1U9QWG4"/>
<dbReference type="Pfam" id="PF03235">
    <property type="entry name" value="GmrSD_N"/>
    <property type="match status" value="1"/>
</dbReference>
<sequence>MTEGVQQGVQGREYTVRHLFGEQYLLEYYQREYTWERRHVVELVTDLANAFLRDWQRDHDRQQYASYRPYFLGPFVCHPTQLKKNLVDGQQRFTTLHLLLIHIERLLKEQGEEDTAVMVGQMVRRYAGGQHHYTIDVEERRACLEALRAGADFDASETTVSVQNLWRRAQDITDALPEALRDECLPIFADWLADRVYLVEISAADRDLSWEIFETMNDRGAGLTSLDLLKSFVLSRAGREQARLNDAWRKMLADLSEFGRQVPSNFFETLLLARYAAADGSEDAEIERAFHEWVRVQPERVGLNVKGKDYTDFVLETVASGAEQFRNLLKAARTRTDGLHAVFYNEVNGIDSQYLLIMAALRRDDSPQIVREKAQLLASYLDLVFILRVVNNDSAVQAQDFREEVHRLLPAVRETSTVDDLKKLLGREAADLPYNFAGVEKLSLHNNRRHLRYLLARITAFVESGSRKPDEADRYLGYGSSVTDGESVPWEIEHIWANKFSLHVQTGVANEQDFQRERNRLGALLLLEKSINASFGADIYRDKLPHYAQQNFLTASLHPTAYKRNPNFRKFREKQGLQDVFTAYPDGFDTKAISARATLYRRLCEIIWRADQLGFTEVTSSVPQQRSATQQKKPRYGVQVADLMRVGLLKEGMALRGELKRSQRVFHAAITASGRIRLEASGEEFGSLSGAGTAATGGPSNPGWTFWCLTLPDGTAGAPLSAIRKQAIEQGLLDQSQPSADPLPEAAENGANR</sequence>
<gene>
    <name evidence="5" type="ORF">BBN63_19965</name>
</gene>
<feature type="domain" description="GmrSD restriction endonucleases N-terminal" evidence="2">
    <location>
        <begin position="22"/>
        <end position="233"/>
    </location>
</feature>
<dbReference type="EMBL" id="CP018047">
    <property type="protein sequence ID" value="AQU68151.1"/>
    <property type="molecule type" value="Genomic_DNA"/>
</dbReference>
<protein>
    <recommendedName>
        <fullName evidence="7">DUF262 domain-containing protein</fullName>
    </recommendedName>
</protein>
<evidence type="ECO:0000313" key="5">
    <source>
        <dbReference type="EMBL" id="AQU68151.1"/>
    </source>
</evidence>
<dbReference type="KEGG" id="snw:BBN63_19965"/>
<dbReference type="InterPro" id="IPR004919">
    <property type="entry name" value="GmrSD_N"/>
</dbReference>
<reference evidence="5 6" key="1">
    <citation type="submission" date="2016-11" db="EMBL/GenBank/DDBJ databases">
        <title>Complete genome sequence of Streptomyces niveus SCSIO 3406.</title>
        <authorList>
            <person name="Zhu Q."/>
            <person name="Cheng W."/>
            <person name="Song Y."/>
            <person name="Li Q."/>
            <person name="Ju J."/>
        </authorList>
    </citation>
    <scope>NUCLEOTIDE SEQUENCE [LARGE SCALE GENOMIC DNA]</scope>
    <source>
        <strain evidence="5 6">SCSIO 3406</strain>
    </source>
</reference>
<dbReference type="InterPro" id="IPR011089">
    <property type="entry name" value="GmrSD_C"/>
</dbReference>
<dbReference type="RefSeq" id="WP_078076746.1">
    <property type="nucleotide sequence ID" value="NZ_CP018047.1"/>
</dbReference>
<accession>A0A1U9QWG4</accession>
<evidence type="ECO:0000259" key="2">
    <source>
        <dbReference type="Pfam" id="PF03235"/>
    </source>
</evidence>
<feature type="domain" description="RAMA" evidence="4">
    <location>
        <begin position="623"/>
        <end position="728"/>
    </location>
</feature>
<keyword evidence="6" id="KW-1185">Reference proteome</keyword>
<dbReference type="InterPro" id="IPR040843">
    <property type="entry name" value="RAMA"/>
</dbReference>
<dbReference type="OrthoDB" id="9798761at2"/>